<sequence>MEFTLSDIHPYDSTFSITTQNGSMNPMFIAADSNDHVPPVGEVHLNRLAGDQVFVRGREMNIVDHGLAWRSLDFIASNGRTYKWDASGTHDFNLETHQGQVIAAFDGGHRHLFSSNEQATLIIHNPGELALEDIITTLVYVTRRREVTKSVVHTAIIAG</sequence>
<protein>
    <recommendedName>
        <fullName evidence="1">DUF6593 domain-containing protein</fullName>
    </recommendedName>
</protein>
<evidence type="ECO:0000313" key="3">
    <source>
        <dbReference type="Proteomes" id="UP001163846"/>
    </source>
</evidence>
<gene>
    <name evidence="2" type="ORF">F5878DRAFT_398325</name>
</gene>
<dbReference type="AlphaFoldDB" id="A0AA38NZS7"/>
<dbReference type="InterPro" id="IPR046528">
    <property type="entry name" value="DUF6593"/>
</dbReference>
<feature type="domain" description="DUF6593" evidence="1">
    <location>
        <begin position="14"/>
        <end position="146"/>
    </location>
</feature>
<proteinExistence type="predicted"/>
<evidence type="ECO:0000313" key="2">
    <source>
        <dbReference type="EMBL" id="KAJ3833647.1"/>
    </source>
</evidence>
<dbReference type="Pfam" id="PF20236">
    <property type="entry name" value="DUF6593"/>
    <property type="match status" value="1"/>
</dbReference>
<comment type="caution">
    <text evidence="2">The sequence shown here is derived from an EMBL/GenBank/DDBJ whole genome shotgun (WGS) entry which is preliminary data.</text>
</comment>
<dbReference type="EMBL" id="MU806658">
    <property type="protein sequence ID" value="KAJ3833647.1"/>
    <property type="molecule type" value="Genomic_DNA"/>
</dbReference>
<dbReference type="Proteomes" id="UP001163846">
    <property type="component" value="Unassembled WGS sequence"/>
</dbReference>
<keyword evidence="3" id="KW-1185">Reference proteome</keyword>
<name>A0AA38NZS7_9AGAR</name>
<reference evidence="2" key="1">
    <citation type="submission" date="2022-08" db="EMBL/GenBank/DDBJ databases">
        <authorList>
            <consortium name="DOE Joint Genome Institute"/>
            <person name="Min B."/>
            <person name="Riley R."/>
            <person name="Sierra-Patev S."/>
            <person name="Naranjo-Ortiz M."/>
            <person name="Looney B."/>
            <person name="Konkel Z."/>
            <person name="Slot J.C."/>
            <person name="Sakamoto Y."/>
            <person name="Steenwyk J.L."/>
            <person name="Rokas A."/>
            <person name="Carro J."/>
            <person name="Camarero S."/>
            <person name="Ferreira P."/>
            <person name="Molpeceres G."/>
            <person name="Ruiz-Duenas F.J."/>
            <person name="Serrano A."/>
            <person name="Henrissat B."/>
            <person name="Drula E."/>
            <person name="Hughes K.W."/>
            <person name="Mata J.L."/>
            <person name="Ishikawa N.K."/>
            <person name="Vargas-Isla R."/>
            <person name="Ushijima S."/>
            <person name="Smith C.A."/>
            <person name="Ahrendt S."/>
            <person name="Andreopoulos W."/>
            <person name="He G."/>
            <person name="Labutti K."/>
            <person name="Lipzen A."/>
            <person name="Ng V."/>
            <person name="Sandor L."/>
            <person name="Barry K."/>
            <person name="Martinez A.T."/>
            <person name="Xiao Y."/>
            <person name="Gibbons J.G."/>
            <person name="Terashima K."/>
            <person name="Hibbett D.S."/>
            <person name="Grigoriev I.V."/>
        </authorList>
    </citation>
    <scope>NUCLEOTIDE SEQUENCE</scope>
    <source>
        <strain evidence="2">TFB9207</strain>
    </source>
</reference>
<evidence type="ECO:0000259" key="1">
    <source>
        <dbReference type="Pfam" id="PF20236"/>
    </source>
</evidence>
<organism evidence="2 3">
    <name type="scientific">Lentinula raphanica</name>
    <dbReference type="NCBI Taxonomy" id="153919"/>
    <lineage>
        <taxon>Eukaryota</taxon>
        <taxon>Fungi</taxon>
        <taxon>Dikarya</taxon>
        <taxon>Basidiomycota</taxon>
        <taxon>Agaricomycotina</taxon>
        <taxon>Agaricomycetes</taxon>
        <taxon>Agaricomycetidae</taxon>
        <taxon>Agaricales</taxon>
        <taxon>Marasmiineae</taxon>
        <taxon>Omphalotaceae</taxon>
        <taxon>Lentinula</taxon>
    </lineage>
</organism>
<accession>A0AA38NZS7</accession>